<evidence type="ECO:0000313" key="2">
    <source>
        <dbReference type="Proteomes" id="UP001556617"/>
    </source>
</evidence>
<sequence>MVFPRLDELTDNVKTLQPKPEDVDQKVYDLLIKTAIDKIVNDVVAFLNRPVTDLPEELDTAILLQLSGWFTDADVFMDKQERHEGTVTGTTEGDTQVSYSSPKNALLSLSHVSFIDDGFKVLLTPYRRIRGW</sequence>
<dbReference type="Proteomes" id="UP001556617">
    <property type="component" value="Unassembled WGS sequence"/>
</dbReference>
<keyword evidence="2" id="KW-1185">Reference proteome</keyword>
<proteinExistence type="predicted"/>
<evidence type="ECO:0000313" key="1">
    <source>
        <dbReference type="EMBL" id="MEX0380462.1"/>
    </source>
</evidence>
<dbReference type="RefSeq" id="WP_367973867.1">
    <property type="nucleotide sequence ID" value="NZ_JBFPEQ010000001.1"/>
</dbReference>
<dbReference type="EMBL" id="JBFPER010000001">
    <property type="protein sequence ID" value="MEX0380462.1"/>
    <property type="molecule type" value="Genomic_DNA"/>
</dbReference>
<comment type="caution">
    <text evidence="1">The sequence shown here is derived from an EMBL/GenBank/DDBJ whole genome shotgun (WGS) entry which is preliminary data.</text>
</comment>
<protein>
    <recommendedName>
        <fullName evidence="3">Phage gp6-like head-tail connector protein</fullName>
    </recommendedName>
</protein>
<accession>A0ABV3S1W5</accession>
<name>A0ABV3S1W5_9LACO</name>
<reference evidence="1 2" key="1">
    <citation type="submission" date="2024-07" db="EMBL/GenBank/DDBJ databases">
        <authorList>
            <person name="Yun M."/>
        </authorList>
    </citation>
    <scope>NUCLEOTIDE SEQUENCE [LARGE SCALE GENOMIC DNA]</scope>
    <source>
        <strain evidence="1 2">MS01</strain>
    </source>
</reference>
<evidence type="ECO:0008006" key="3">
    <source>
        <dbReference type="Google" id="ProtNLM"/>
    </source>
</evidence>
<organism evidence="1 2">
    <name type="scientific">Leuconostoc aquikimchii</name>
    <dbReference type="NCBI Taxonomy" id="3236804"/>
    <lineage>
        <taxon>Bacteria</taxon>
        <taxon>Bacillati</taxon>
        <taxon>Bacillota</taxon>
        <taxon>Bacilli</taxon>
        <taxon>Lactobacillales</taxon>
        <taxon>Lactobacillaceae</taxon>
        <taxon>Leuconostoc</taxon>
    </lineage>
</organism>
<gene>
    <name evidence="1" type="ORF">AB3K24_03740</name>
</gene>